<feature type="signal peptide" evidence="2">
    <location>
        <begin position="1"/>
        <end position="20"/>
    </location>
</feature>
<evidence type="ECO:0000256" key="1">
    <source>
        <dbReference type="SAM" id="MobiDB-lite"/>
    </source>
</evidence>
<sequence length="102" mass="12243">MFFIFFWVLLCYSSRPKVHTWRLEAHHFRPPYALRSLHPKGCALQSPTFPHRNPSLPPQTRPLSSALSLPSSRRLIGHRLQRPRVHRLQRRQSRVLPRHRQR</sequence>
<organism evidence="3 4">
    <name type="scientific">Lithocarpus litseifolius</name>
    <dbReference type="NCBI Taxonomy" id="425828"/>
    <lineage>
        <taxon>Eukaryota</taxon>
        <taxon>Viridiplantae</taxon>
        <taxon>Streptophyta</taxon>
        <taxon>Embryophyta</taxon>
        <taxon>Tracheophyta</taxon>
        <taxon>Spermatophyta</taxon>
        <taxon>Magnoliopsida</taxon>
        <taxon>eudicotyledons</taxon>
        <taxon>Gunneridae</taxon>
        <taxon>Pentapetalae</taxon>
        <taxon>rosids</taxon>
        <taxon>fabids</taxon>
        <taxon>Fagales</taxon>
        <taxon>Fagaceae</taxon>
        <taxon>Lithocarpus</taxon>
    </lineage>
</organism>
<dbReference type="Proteomes" id="UP001459277">
    <property type="component" value="Unassembled WGS sequence"/>
</dbReference>
<reference evidence="3 4" key="1">
    <citation type="submission" date="2024-01" db="EMBL/GenBank/DDBJ databases">
        <title>A telomere-to-telomere, gap-free genome of sweet tea (Lithocarpus litseifolius).</title>
        <authorList>
            <person name="Zhou J."/>
        </authorList>
    </citation>
    <scope>NUCLEOTIDE SEQUENCE [LARGE SCALE GENOMIC DNA]</scope>
    <source>
        <strain evidence="3">Zhou-2022a</strain>
        <tissue evidence="3">Leaf</tissue>
    </source>
</reference>
<evidence type="ECO:0000313" key="3">
    <source>
        <dbReference type="EMBL" id="KAK9986243.1"/>
    </source>
</evidence>
<evidence type="ECO:0000256" key="2">
    <source>
        <dbReference type="SAM" id="SignalP"/>
    </source>
</evidence>
<keyword evidence="4" id="KW-1185">Reference proteome</keyword>
<feature type="region of interest" description="Disordered" evidence="1">
    <location>
        <begin position="44"/>
        <end position="68"/>
    </location>
</feature>
<name>A0AAW2BL05_9ROSI</name>
<keyword evidence="2" id="KW-0732">Signal</keyword>
<dbReference type="EMBL" id="JAZDWU010000011">
    <property type="protein sequence ID" value="KAK9986243.1"/>
    <property type="molecule type" value="Genomic_DNA"/>
</dbReference>
<dbReference type="AlphaFoldDB" id="A0AAW2BL05"/>
<feature type="region of interest" description="Disordered" evidence="1">
    <location>
        <begin position="80"/>
        <end position="102"/>
    </location>
</feature>
<evidence type="ECO:0000313" key="4">
    <source>
        <dbReference type="Proteomes" id="UP001459277"/>
    </source>
</evidence>
<comment type="caution">
    <text evidence="3">The sequence shown here is derived from an EMBL/GenBank/DDBJ whole genome shotgun (WGS) entry which is preliminary data.</text>
</comment>
<protein>
    <recommendedName>
        <fullName evidence="5">Secreted protein</fullName>
    </recommendedName>
</protein>
<accession>A0AAW2BL05</accession>
<feature type="chain" id="PRO_5043788900" description="Secreted protein" evidence="2">
    <location>
        <begin position="21"/>
        <end position="102"/>
    </location>
</feature>
<gene>
    <name evidence="3" type="ORF">SO802_031194</name>
</gene>
<evidence type="ECO:0008006" key="5">
    <source>
        <dbReference type="Google" id="ProtNLM"/>
    </source>
</evidence>
<proteinExistence type="predicted"/>